<feature type="compositionally biased region" description="Polar residues" evidence="3">
    <location>
        <begin position="262"/>
        <end position="274"/>
    </location>
</feature>
<dbReference type="PANTHER" id="PTHR21646">
    <property type="entry name" value="UBIQUITIN CARBOXYL-TERMINAL HYDROLASE"/>
    <property type="match status" value="1"/>
</dbReference>
<evidence type="ECO:0000259" key="4">
    <source>
        <dbReference type="PROSITE" id="PS50235"/>
    </source>
</evidence>
<keyword evidence="2" id="KW-0833">Ubl conjugation pathway</keyword>
<keyword evidence="2" id="KW-0378">Hydrolase</keyword>
<comment type="similarity">
    <text evidence="2">Belongs to the peptidase C19 family.</text>
</comment>
<dbReference type="PROSITE" id="PS50235">
    <property type="entry name" value="USP_3"/>
    <property type="match status" value="1"/>
</dbReference>
<comment type="catalytic activity">
    <reaction evidence="1 2">
        <text>Thiol-dependent hydrolysis of ester, thioester, amide, peptide and isopeptide bonds formed by the C-terminal Gly of ubiquitin (a 76-residue protein attached to proteins as an intracellular targeting signal).</text>
        <dbReference type="EC" id="3.4.19.12"/>
    </reaction>
</comment>
<evidence type="ECO:0000313" key="6">
    <source>
        <dbReference type="Proteomes" id="UP000494165"/>
    </source>
</evidence>
<dbReference type="FunFam" id="3.90.70.10:FF:000083">
    <property type="entry name" value="Uncharacterized protein, isoform B"/>
    <property type="match status" value="1"/>
</dbReference>
<dbReference type="PANTHER" id="PTHR21646:SF23">
    <property type="entry name" value="UBIQUITIN CARBOXYL-TERMINAL HYDROLASE USP2"/>
    <property type="match status" value="1"/>
</dbReference>
<dbReference type="InterPro" id="IPR050185">
    <property type="entry name" value="Ub_carboxyl-term_hydrolase"/>
</dbReference>
<dbReference type="EMBL" id="CADEPI010000039">
    <property type="protein sequence ID" value="CAB3368743.1"/>
    <property type="molecule type" value="Genomic_DNA"/>
</dbReference>
<evidence type="ECO:0000256" key="1">
    <source>
        <dbReference type="ARBA" id="ARBA00000707"/>
    </source>
</evidence>
<feature type="compositionally biased region" description="Basic and acidic residues" evidence="3">
    <location>
        <begin position="281"/>
        <end position="295"/>
    </location>
</feature>
<feature type="region of interest" description="Disordered" evidence="3">
    <location>
        <begin position="262"/>
        <end position="431"/>
    </location>
</feature>
<protein>
    <recommendedName>
        <fullName evidence="2">Ubiquitin carboxyl-terminal hydrolase</fullName>
        <ecNumber evidence="2">3.4.19.12</ecNumber>
    </recommendedName>
</protein>
<feature type="compositionally biased region" description="Polar residues" evidence="3">
    <location>
        <begin position="176"/>
        <end position="192"/>
    </location>
</feature>
<evidence type="ECO:0000256" key="3">
    <source>
        <dbReference type="SAM" id="MobiDB-lite"/>
    </source>
</evidence>
<dbReference type="SUPFAM" id="SSF54001">
    <property type="entry name" value="Cysteine proteinases"/>
    <property type="match status" value="1"/>
</dbReference>
<feature type="region of interest" description="Disordered" evidence="3">
    <location>
        <begin position="113"/>
        <end position="223"/>
    </location>
</feature>
<gene>
    <name evidence="5" type="ORF">CLODIP_2_CD00846</name>
</gene>
<dbReference type="OrthoDB" id="10009867at2759"/>
<feature type="compositionally biased region" description="Acidic residues" evidence="3">
    <location>
        <begin position="353"/>
        <end position="371"/>
    </location>
</feature>
<organism evidence="5 6">
    <name type="scientific">Cloeon dipterum</name>
    <dbReference type="NCBI Taxonomy" id="197152"/>
    <lineage>
        <taxon>Eukaryota</taxon>
        <taxon>Metazoa</taxon>
        <taxon>Ecdysozoa</taxon>
        <taxon>Arthropoda</taxon>
        <taxon>Hexapoda</taxon>
        <taxon>Insecta</taxon>
        <taxon>Pterygota</taxon>
        <taxon>Palaeoptera</taxon>
        <taxon>Ephemeroptera</taxon>
        <taxon>Pisciforma</taxon>
        <taxon>Baetidae</taxon>
        <taxon>Cloeon</taxon>
    </lineage>
</organism>
<dbReference type="GO" id="GO:0006508">
    <property type="term" value="P:proteolysis"/>
    <property type="evidence" value="ECO:0007669"/>
    <property type="project" value="UniProtKB-KW"/>
</dbReference>
<comment type="caution">
    <text evidence="5">The sequence shown here is derived from an EMBL/GenBank/DDBJ whole genome shotgun (WGS) entry which is preliminary data.</text>
</comment>
<sequence length="788" mass="85273">MTTSSPYWAYRPLLYWGCEMPVTSSYSRGDVTVLPSSSGTSRIMPVPSSSGTSTRRSFSSTSGVSSSGSYNYRTLERPLYLSSVSATGSYLTSRTSRISSSLNEYKPSEYKSSILNSSSSSYPNNGSSGSSGYRSRYSGMSSTTSSASAANSYSSPSYSRTSSTTNDTDNRERENGTTSSWRSRVYADTNTNSSSSASSKRLDGGQQTTSASSPSSSAGRIQRPTLQESIDAVASKLSAVKDTSSGATSKYKSSYLNDVSATRPTTLRSRNTQDPDLDDKDEARRPSVLEMRRLFDPLLTTSDSNRASKEAVTSSVSASAPTSSSKAAAAAAVSGSSANNTEQQKPVPSKQDSDDESSESEESEESEESSSEEAAAAAATETKGSAARRSRANTSAGLPAGSEEGAAADHNDEGSSSGLEGSPRLGRGKNERGGLVGLRNIGNTCFMNSVLQCLSNTRPLLEYILAEGYLSEINNSSSSMKGALIKAFGSLLQELWKGDSDERVVNTSSFKSQVQRFAPRFMGYAQQDAQEFLRYLLEGLHEDVNRVTTRPKPILTEIDDSLSDSQKAMEAWKRYLRRDDSKIVDIFVGQLKSTLQCTVCGHCSVTFDPFWDLSLPIPPSERYGQVRLAQCFDFFTKEEVLDGDEKPTCSRCQTRQKCLKSFSIHKFPRILVLHLKRFSPLERYRGKLSCTVDFPLQGLDLSAYASASKGSSLGQSCAYNLYGVANHSGTTYSGHYVAACKHPYSSTWHEYNDSRVSSTSARSVVSSEAYVLFYELASSNTNNSSSHL</sequence>
<dbReference type="Gene3D" id="3.90.70.10">
    <property type="entry name" value="Cysteine proteinases"/>
    <property type="match status" value="1"/>
</dbReference>
<proteinExistence type="inferred from homology"/>
<name>A0A8S1C9F4_9INSE</name>
<dbReference type="Proteomes" id="UP000494165">
    <property type="component" value="Unassembled WGS sequence"/>
</dbReference>
<dbReference type="GO" id="GO:0016579">
    <property type="term" value="P:protein deubiquitination"/>
    <property type="evidence" value="ECO:0007669"/>
    <property type="project" value="InterPro"/>
</dbReference>
<dbReference type="AlphaFoldDB" id="A0A8S1C9F4"/>
<dbReference type="InterPro" id="IPR001394">
    <property type="entry name" value="Peptidase_C19_UCH"/>
</dbReference>
<feature type="compositionally biased region" description="Low complexity" evidence="3">
    <location>
        <begin position="310"/>
        <end position="338"/>
    </location>
</feature>
<dbReference type="PROSITE" id="PS00973">
    <property type="entry name" value="USP_2"/>
    <property type="match status" value="1"/>
</dbReference>
<reference evidence="5 6" key="1">
    <citation type="submission" date="2020-04" db="EMBL/GenBank/DDBJ databases">
        <authorList>
            <person name="Alioto T."/>
            <person name="Alioto T."/>
            <person name="Gomez Garrido J."/>
        </authorList>
    </citation>
    <scope>NUCLEOTIDE SEQUENCE [LARGE SCALE GENOMIC DNA]</scope>
</reference>
<dbReference type="PROSITE" id="PS00972">
    <property type="entry name" value="USP_1"/>
    <property type="match status" value="1"/>
</dbReference>
<dbReference type="InterPro" id="IPR038765">
    <property type="entry name" value="Papain-like_cys_pep_sf"/>
</dbReference>
<dbReference type="EC" id="3.4.19.12" evidence="2"/>
<keyword evidence="2" id="KW-0645">Protease</keyword>
<feature type="compositionally biased region" description="Low complexity" evidence="3">
    <location>
        <begin position="116"/>
        <end position="167"/>
    </location>
</feature>
<dbReference type="CDD" id="cd02674">
    <property type="entry name" value="Peptidase_C19R"/>
    <property type="match status" value="1"/>
</dbReference>
<feature type="compositionally biased region" description="Low complexity" evidence="3">
    <location>
        <begin position="48"/>
        <end position="69"/>
    </location>
</feature>
<dbReference type="GO" id="GO:0004843">
    <property type="term" value="F:cysteine-type deubiquitinase activity"/>
    <property type="evidence" value="ECO:0007669"/>
    <property type="project" value="UniProtKB-UniRule"/>
</dbReference>
<feature type="region of interest" description="Disordered" evidence="3">
    <location>
        <begin position="36"/>
        <end position="69"/>
    </location>
</feature>
<evidence type="ECO:0000313" key="5">
    <source>
        <dbReference type="EMBL" id="CAB3368743.1"/>
    </source>
</evidence>
<feature type="domain" description="USP" evidence="4">
    <location>
        <begin position="436"/>
        <end position="777"/>
    </location>
</feature>
<accession>A0A8S1C9F4</accession>
<dbReference type="Pfam" id="PF00443">
    <property type="entry name" value="UCH"/>
    <property type="match status" value="1"/>
</dbReference>
<dbReference type="InterPro" id="IPR028889">
    <property type="entry name" value="USP"/>
</dbReference>
<keyword evidence="6" id="KW-1185">Reference proteome</keyword>
<dbReference type="InterPro" id="IPR018200">
    <property type="entry name" value="USP_CS"/>
</dbReference>
<evidence type="ECO:0000256" key="2">
    <source>
        <dbReference type="RuleBase" id="RU366025"/>
    </source>
</evidence>
<keyword evidence="2" id="KW-0788">Thiol protease</keyword>